<evidence type="ECO:0000256" key="2">
    <source>
        <dbReference type="ARBA" id="ARBA00023163"/>
    </source>
</evidence>
<dbReference type="Pfam" id="PF13185">
    <property type="entry name" value="GAF_2"/>
    <property type="match status" value="1"/>
</dbReference>
<dbReference type="RefSeq" id="WP_193668164.1">
    <property type="nucleotide sequence ID" value="NZ_JACDTV010000004.1"/>
</dbReference>
<proteinExistence type="predicted"/>
<dbReference type="SMART" id="SM00065">
    <property type="entry name" value="GAF"/>
    <property type="match status" value="1"/>
</dbReference>
<dbReference type="Proteomes" id="UP000732378">
    <property type="component" value="Unassembled WGS sequence"/>
</dbReference>
<evidence type="ECO:0000256" key="1">
    <source>
        <dbReference type="ARBA" id="ARBA00023015"/>
    </source>
</evidence>
<sequence length="232" mass="24503">MSDSSVRHALSGAAAALVGGPEDVTDALATLVADCAAGVGASAVAVMTRDGDDSRVALLSATSHRAGELEMLQIQHDRGPCVECLRTDRVVRASGDEMVQRWGEVGQGILEAGFDSVAAFPMRYRATTVGGLNVFHAGGCLDAEDETLVQAVADMATLLVVHARPVPRAHVDALVGEALRAREVVEQAKGVLSYLERIDLATAYERLVERSRRRGTTLTRTALDVIADAQRG</sequence>
<feature type="domain" description="ANTAR" evidence="3">
    <location>
        <begin position="165"/>
        <end position="226"/>
    </location>
</feature>
<keyword evidence="2" id="KW-0804">Transcription</keyword>
<protein>
    <submittedName>
        <fullName evidence="4">GAF domain-containing protein</fullName>
    </submittedName>
</protein>
<keyword evidence="1" id="KW-0805">Transcription regulation</keyword>
<dbReference type="InterPro" id="IPR029016">
    <property type="entry name" value="GAF-like_dom_sf"/>
</dbReference>
<evidence type="ECO:0000313" key="4">
    <source>
        <dbReference type="EMBL" id="MBM7508703.1"/>
    </source>
</evidence>
<evidence type="ECO:0000259" key="3">
    <source>
        <dbReference type="PROSITE" id="PS50921"/>
    </source>
</evidence>
<dbReference type="EMBL" id="JAFBBZ010000001">
    <property type="protein sequence ID" value="MBM7508703.1"/>
    <property type="molecule type" value="Genomic_DNA"/>
</dbReference>
<dbReference type="SMART" id="SM01012">
    <property type="entry name" value="ANTAR"/>
    <property type="match status" value="1"/>
</dbReference>
<dbReference type="InterPro" id="IPR036388">
    <property type="entry name" value="WH-like_DNA-bd_sf"/>
</dbReference>
<comment type="caution">
    <text evidence="4">The sequence shown here is derived from an EMBL/GenBank/DDBJ whole genome shotgun (WGS) entry which is preliminary data.</text>
</comment>
<dbReference type="Gene3D" id="3.30.450.40">
    <property type="match status" value="1"/>
</dbReference>
<gene>
    <name evidence="4" type="ORF">JOE61_002517</name>
</gene>
<dbReference type="SUPFAM" id="SSF55781">
    <property type="entry name" value="GAF domain-like"/>
    <property type="match status" value="1"/>
</dbReference>
<dbReference type="Pfam" id="PF03861">
    <property type="entry name" value="ANTAR"/>
    <property type="match status" value="1"/>
</dbReference>
<dbReference type="InterPro" id="IPR005561">
    <property type="entry name" value="ANTAR"/>
</dbReference>
<dbReference type="Gene3D" id="1.10.10.10">
    <property type="entry name" value="Winged helix-like DNA-binding domain superfamily/Winged helix DNA-binding domain"/>
    <property type="match status" value="1"/>
</dbReference>
<name>A0ABS2MBY2_9ACTN</name>
<reference evidence="4 5" key="1">
    <citation type="submission" date="2021-01" db="EMBL/GenBank/DDBJ databases">
        <title>Sequencing the genomes of 1000 actinobacteria strains.</title>
        <authorList>
            <person name="Klenk H.-P."/>
        </authorList>
    </citation>
    <scope>NUCLEOTIDE SEQUENCE [LARGE SCALE GENOMIC DNA]</scope>
    <source>
        <strain evidence="4 5">DSM 18239</strain>
    </source>
</reference>
<keyword evidence="5" id="KW-1185">Reference proteome</keyword>
<accession>A0ABS2MBY2</accession>
<evidence type="ECO:0000313" key="5">
    <source>
        <dbReference type="Proteomes" id="UP000732378"/>
    </source>
</evidence>
<dbReference type="PROSITE" id="PS50921">
    <property type="entry name" value="ANTAR"/>
    <property type="match status" value="1"/>
</dbReference>
<organism evidence="4 5">
    <name type="scientific">Nocardioides salarius</name>
    <dbReference type="NCBI Taxonomy" id="374513"/>
    <lineage>
        <taxon>Bacteria</taxon>
        <taxon>Bacillati</taxon>
        <taxon>Actinomycetota</taxon>
        <taxon>Actinomycetes</taxon>
        <taxon>Propionibacteriales</taxon>
        <taxon>Nocardioidaceae</taxon>
        <taxon>Nocardioides</taxon>
    </lineage>
</organism>
<dbReference type="InterPro" id="IPR003018">
    <property type="entry name" value="GAF"/>
</dbReference>